<evidence type="ECO:0000259" key="14">
    <source>
        <dbReference type="Pfam" id="PF01292"/>
    </source>
</evidence>
<keyword evidence="11 13" id="KW-0472">Membrane</keyword>
<comment type="subcellular location">
    <subcellularLocation>
        <location evidence="2">Cell membrane</location>
        <topology evidence="2">Multi-pass membrane protein</topology>
    </subcellularLocation>
</comment>
<evidence type="ECO:0000256" key="13">
    <source>
        <dbReference type="SAM" id="Phobius"/>
    </source>
</evidence>
<evidence type="ECO:0000256" key="7">
    <source>
        <dbReference type="ARBA" id="ARBA00022723"/>
    </source>
</evidence>
<evidence type="ECO:0000256" key="2">
    <source>
        <dbReference type="ARBA" id="ARBA00004651"/>
    </source>
</evidence>
<protein>
    <submittedName>
        <fullName evidence="15">Cytochrome b</fullName>
    </submittedName>
</protein>
<dbReference type="InterPro" id="IPR052168">
    <property type="entry name" value="Cytochrome_b561_oxidase"/>
</dbReference>
<dbReference type="GO" id="GO:0009055">
    <property type="term" value="F:electron transfer activity"/>
    <property type="evidence" value="ECO:0007669"/>
    <property type="project" value="InterPro"/>
</dbReference>
<keyword evidence="10" id="KW-0408">Iron</keyword>
<feature type="domain" description="Cytochrome b561 bacterial/Ni-hydrogenase" evidence="14">
    <location>
        <begin position="9"/>
        <end position="182"/>
    </location>
</feature>
<keyword evidence="3" id="KW-0813">Transport</keyword>
<keyword evidence="6 13" id="KW-0812">Transmembrane</keyword>
<gene>
    <name evidence="15" type="ORF">B9G39_13615</name>
</gene>
<evidence type="ECO:0000256" key="3">
    <source>
        <dbReference type="ARBA" id="ARBA00022448"/>
    </source>
</evidence>
<dbReference type="AlphaFoldDB" id="A0A4P9VQQ7"/>
<dbReference type="RefSeq" id="WP_094787552.1">
    <property type="nucleotide sequence ID" value="NZ_NDXW01000001.1"/>
</dbReference>
<dbReference type="InterPro" id="IPR011577">
    <property type="entry name" value="Cyt_b561_bac/Ni-Hgenase"/>
</dbReference>
<keyword evidence="8" id="KW-0249">Electron transport</keyword>
<keyword evidence="16" id="KW-1185">Reference proteome</keyword>
<name>A0A4P9VQQ7_9GAMM</name>
<comment type="cofactor">
    <cofactor evidence="1">
        <name>heme b</name>
        <dbReference type="ChEBI" id="CHEBI:60344"/>
    </cofactor>
</comment>
<evidence type="ECO:0000256" key="10">
    <source>
        <dbReference type="ARBA" id="ARBA00023004"/>
    </source>
</evidence>
<dbReference type="GO" id="GO:0022904">
    <property type="term" value="P:respiratory electron transport chain"/>
    <property type="evidence" value="ECO:0007669"/>
    <property type="project" value="InterPro"/>
</dbReference>
<evidence type="ECO:0000256" key="9">
    <source>
        <dbReference type="ARBA" id="ARBA00022989"/>
    </source>
</evidence>
<dbReference type="EMBL" id="NDXW01000001">
    <property type="protein sequence ID" value="RDH44390.1"/>
    <property type="molecule type" value="Genomic_DNA"/>
</dbReference>
<dbReference type="Pfam" id="PF01292">
    <property type="entry name" value="Ni_hydr_CYTB"/>
    <property type="match status" value="1"/>
</dbReference>
<keyword evidence="7" id="KW-0479">Metal-binding</keyword>
<proteinExistence type="inferred from homology"/>
<feature type="transmembrane region" description="Helical" evidence="13">
    <location>
        <begin position="12"/>
        <end position="32"/>
    </location>
</feature>
<evidence type="ECO:0000256" key="1">
    <source>
        <dbReference type="ARBA" id="ARBA00001970"/>
    </source>
</evidence>
<organism evidence="15 16">
    <name type="scientific">Zooshikella ganghwensis</name>
    <dbReference type="NCBI Taxonomy" id="202772"/>
    <lineage>
        <taxon>Bacteria</taxon>
        <taxon>Pseudomonadati</taxon>
        <taxon>Pseudomonadota</taxon>
        <taxon>Gammaproteobacteria</taxon>
        <taxon>Oceanospirillales</taxon>
        <taxon>Zooshikellaceae</taxon>
        <taxon>Zooshikella</taxon>
    </lineage>
</organism>
<dbReference type="GO" id="GO:0005886">
    <property type="term" value="C:plasma membrane"/>
    <property type="evidence" value="ECO:0007669"/>
    <property type="project" value="UniProtKB-SubCell"/>
</dbReference>
<feature type="transmembrane region" description="Helical" evidence="13">
    <location>
        <begin position="44"/>
        <end position="65"/>
    </location>
</feature>
<dbReference type="SUPFAM" id="SSF81342">
    <property type="entry name" value="Transmembrane di-heme cytochromes"/>
    <property type="match status" value="1"/>
</dbReference>
<evidence type="ECO:0000256" key="5">
    <source>
        <dbReference type="ARBA" id="ARBA00022617"/>
    </source>
</evidence>
<evidence type="ECO:0000256" key="8">
    <source>
        <dbReference type="ARBA" id="ARBA00022982"/>
    </source>
</evidence>
<reference evidence="15 16" key="1">
    <citation type="submission" date="2017-04" db="EMBL/GenBank/DDBJ databases">
        <title>Draft genome sequence of Zooshikella ganghwensis VG4 isolated from Red Sea sediments.</title>
        <authorList>
            <person name="Rehman Z."/>
            <person name="Alam I."/>
            <person name="Kamau A."/>
            <person name="Bajic V."/>
            <person name="Leiknes T."/>
        </authorList>
    </citation>
    <scope>NUCLEOTIDE SEQUENCE [LARGE SCALE GENOMIC DNA]</scope>
    <source>
        <strain evidence="15 16">VG4</strain>
    </source>
</reference>
<dbReference type="GO" id="GO:0020037">
    <property type="term" value="F:heme binding"/>
    <property type="evidence" value="ECO:0007669"/>
    <property type="project" value="TreeGrafter"/>
</dbReference>
<evidence type="ECO:0000256" key="11">
    <source>
        <dbReference type="ARBA" id="ARBA00023136"/>
    </source>
</evidence>
<keyword evidence="5" id="KW-0349">Heme</keyword>
<evidence type="ECO:0000256" key="6">
    <source>
        <dbReference type="ARBA" id="ARBA00022692"/>
    </source>
</evidence>
<dbReference type="PANTHER" id="PTHR30529">
    <property type="entry name" value="CYTOCHROME B561"/>
    <property type="match status" value="1"/>
</dbReference>
<dbReference type="InterPro" id="IPR016174">
    <property type="entry name" value="Di-haem_cyt_TM"/>
</dbReference>
<evidence type="ECO:0000256" key="12">
    <source>
        <dbReference type="ARBA" id="ARBA00037975"/>
    </source>
</evidence>
<comment type="similarity">
    <text evidence="12">Belongs to the cytochrome b561 family.</text>
</comment>
<evidence type="ECO:0000313" key="16">
    <source>
        <dbReference type="Proteomes" id="UP000257039"/>
    </source>
</evidence>
<evidence type="ECO:0000256" key="4">
    <source>
        <dbReference type="ARBA" id="ARBA00022475"/>
    </source>
</evidence>
<keyword evidence="4" id="KW-1003">Cell membrane</keyword>
<dbReference type="Proteomes" id="UP000257039">
    <property type="component" value="Unassembled WGS sequence"/>
</dbReference>
<feature type="transmembrane region" description="Helical" evidence="13">
    <location>
        <begin position="86"/>
        <end position="107"/>
    </location>
</feature>
<feature type="transmembrane region" description="Helical" evidence="13">
    <location>
        <begin position="144"/>
        <end position="163"/>
    </location>
</feature>
<evidence type="ECO:0000313" key="15">
    <source>
        <dbReference type="EMBL" id="RDH44390.1"/>
    </source>
</evidence>
<sequence>MRDKYEKLSPVTIILHWSVGIGIMGLVGMGIYMAENQLYELYPIHKSLGLLLVVIALTRLIWRLINKFPTPAGQYTKIEHVLAKGVHCLLLICTLVIPLSGITMSIASGYGVSFFQIELISANLSTTNPTEIVATNPILSSTAAAVHSIASYFLMTLLALYILGALKHHMFDKDNTLKRMLGISSNSVNRS</sequence>
<dbReference type="GO" id="GO:0046872">
    <property type="term" value="F:metal ion binding"/>
    <property type="evidence" value="ECO:0007669"/>
    <property type="project" value="UniProtKB-KW"/>
</dbReference>
<accession>A0A4P9VQQ7</accession>
<dbReference type="PANTHER" id="PTHR30529:SF1">
    <property type="entry name" value="CYTOCHROME B561 HOMOLOG 2"/>
    <property type="match status" value="1"/>
</dbReference>
<keyword evidence="9 13" id="KW-1133">Transmembrane helix</keyword>
<comment type="caution">
    <text evidence="15">The sequence shown here is derived from an EMBL/GenBank/DDBJ whole genome shotgun (WGS) entry which is preliminary data.</text>
</comment>